<dbReference type="AlphaFoldDB" id="A0A0V1CQX0"/>
<comment type="caution">
    <text evidence="2">The sequence shown here is derived from an EMBL/GenBank/DDBJ whole genome shotgun (WGS) entry which is preliminary data.</text>
</comment>
<evidence type="ECO:0000313" key="3">
    <source>
        <dbReference type="Proteomes" id="UP000054653"/>
    </source>
</evidence>
<dbReference type="EMBL" id="JYDI01000122">
    <property type="protein sequence ID" value="KRY51560.1"/>
    <property type="molecule type" value="Genomic_DNA"/>
</dbReference>
<feature type="signal peptide" evidence="1">
    <location>
        <begin position="1"/>
        <end position="24"/>
    </location>
</feature>
<accession>A0A0V1CQX0</accession>
<sequence>MGLQNPHSCLAKVILLISWAELMPTEECSDSICKLDNFYHLLHLDVLSWPHSITPGYSTPL</sequence>
<feature type="chain" id="PRO_5006876136" evidence="1">
    <location>
        <begin position="25"/>
        <end position="61"/>
    </location>
</feature>
<name>A0A0V1CQX0_TRIBR</name>
<evidence type="ECO:0000313" key="2">
    <source>
        <dbReference type="EMBL" id="KRY51560.1"/>
    </source>
</evidence>
<protein>
    <submittedName>
        <fullName evidence="2">Uncharacterized protein</fullName>
    </submittedName>
</protein>
<evidence type="ECO:0000256" key="1">
    <source>
        <dbReference type="SAM" id="SignalP"/>
    </source>
</evidence>
<dbReference type="Proteomes" id="UP000054653">
    <property type="component" value="Unassembled WGS sequence"/>
</dbReference>
<reference evidence="2 3" key="1">
    <citation type="submission" date="2015-01" db="EMBL/GenBank/DDBJ databases">
        <title>Evolution of Trichinella species and genotypes.</title>
        <authorList>
            <person name="Korhonen P.K."/>
            <person name="Edoardo P."/>
            <person name="Giuseppe L.R."/>
            <person name="Gasser R.B."/>
        </authorList>
    </citation>
    <scope>NUCLEOTIDE SEQUENCE [LARGE SCALE GENOMIC DNA]</scope>
    <source>
        <strain evidence="2">ISS120</strain>
    </source>
</reference>
<keyword evidence="1" id="KW-0732">Signal</keyword>
<keyword evidence="3" id="KW-1185">Reference proteome</keyword>
<proteinExistence type="predicted"/>
<organism evidence="2 3">
    <name type="scientific">Trichinella britovi</name>
    <name type="common">Parasitic roundworm</name>
    <dbReference type="NCBI Taxonomy" id="45882"/>
    <lineage>
        <taxon>Eukaryota</taxon>
        <taxon>Metazoa</taxon>
        <taxon>Ecdysozoa</taxon>
        <taxon>Nematoda</taxon>
        <taxon>Enoplea</taxon>
        <taxon>Dorylaimia</taxon>
        <taxon>Trichinellida</taxon>
        <taxon>Trichinellidae</taxon>
        <taxon>Trichinella</taxon>
    </lineage>
</organism>
<gene>
    <name evidence="2" type="ORF">T03_9086</name>
</gene>